<evidence type="ECO:0000313" key="1">
    <source>
        <dbReference type="EMBL" id="BES83231.1"/>
    </source>
</evidence>
<accession>A0AAN0KCD8</accession>
<organism evidence="1 2">
    <name type="scientific">Pectobacterium araliae</name>
    <dbReference type="NCBI Taxonomy" id="3073862"/>
    <lineage>
        <taxon>Bacteria</taxon>
        <taxon>Pseudomonadati</taxon>
        <taxon>Pseudomonadota</taxon>
        <taxon>Gammaproteobacteria</taxon>
        <taxon>Enterobacterales</taxon>
        <taxon>Pectobacteriaceae</taxon>
        <taxon>Pectobacterium</taxon>
    </lineage>
</organism>
<name>A0AAN0KCD8_9GAMM</name>
<evidence type="ECO:0000313" key="2">
    <source>
        <dbReference type="Proteomes" id="UP001377830"/>
    </source>
</evidence>
<gene>
    <name evidence="1" type="ORF">PEC302110_03280</name>
</gene>
<dbReference type="EMBL" id="AP028908">
    <property type="protein sequence ID" value="BES83231.1"/>
    <property type="molecule type" value="Genomic_DNA"/>
</dbReference>
<proteinExistence type="predicted"/>
<protein>
    <submittedName>
        <fullName evidence="1">Uncharacterized protein</fullName>
    </submittedName>
</protein>
<dbReference type="RefSeq" id="WP_261846696.1">
    <property type="nucleotide sequence ID" value="NZ_AP028908.1"/>
</dbReference>
<keyword evidence="2" id="KW-1185">Reference proteome</keyword>
<dbReference type="KEGG" id="parl:PEC302110_03280"/>
<sequence>MTTHNAFQGSHQLKKTLLERLFAHQVAGHIIPPTGAWDGTRGSPSGCTVEGGVELYHSLVGTSTALTWLYDGLSLSGESTDRDEFVLDWLRSIEPGSDLRAIEAAFVLWLLEDDEYGVATFAAGGEVDALLQTLVELYKTLAVGDTPPEQRWRSLREQAESIRLSTENDLAKVLCALVSALAWPAGSSLTLLVDGLAAWQSVHDIHFSRVEGWIDEAPDEVEQTDEEQNEIGGVCYDEATFKELYAQWQADAPEVKREQHTKQLAQHVRNQLITLLSQAGA</sequence>
<dbReference type="AlphaFoldDB" id="A0AAN0KCD8"/>
<dbReference type="Proteomes" id="UP001377830">
    <property type="component" value="Chromosome"/>
</dbReference>
<reference evidence="2" key="1">
    <citation type="journal article" date="2024" name="Int. J. Syst. Evol. Microbiol.">
        <title>Pectobacterium araliae sp. nov., a pathogen causing bacterial soft rot of Japanese angelica tree in Japan.</title>
        <authorList>
            <person name="Sawada H."/>
            <person name="Someya N."/>
            <person name="Morohoshi T."/>
            <person name="Ono M."/>
            <person name="Satou M."/>
        </authorList>
    </citation>
    <scope>NUCLEOTIDE SEQUENCE [LARGE SCALE GENOMIC DNA]</scope>
    <source>
        <strain evidence="2">MAFF 302110</strain>
    </source>
</reference>